<keyword evidence="5" id="KW-1185">Reference proteome</keyword>
<evidence type="ECO:0000256" key="3">
    <source>
        <dbReference type="SAM" id="SignalP"/>
    </source>
</evidence>
<accession>A0A0K0Y667</accession>
<proteinExistence type="predicted"/>
<feature type="compositionally biased region" description="Acidic residues" evidence="1">
    <location>
        <begin position="64"/>
        <end position="76"/>
    </location>
</feature>
<organism evidence="4 5">
    <name type="scientific">Octadecabacter temperatus</name>
    <dbReference type="NCBI Taxonomy" id="1458307"/>
    <lineage>
        <taxon>Bacteria</taxon>
        <taxon>Pseudomonadati</taxon>
        <taxon>Pseudomonadota</taxon>
        <taxon>Alphaproteobacteria</taxon>
        <taxon>Rhodobacterales</taxon>
        <taxon>Roseobacteraceae</taxon>
        <taxon>Octadecabacter</taxon>
    </lineage>
</organism>
<dbReference type="Proteomes" id="UP000067444">
    <property type="component" value="Chromosome"/>
</dbReference>
<keyword evidence="2" id="KW-1133">Transmembrane helix</keyword>
<keyword evidence="2" id="KW-0812">Transmembrane</keyword>
<feature type="region of interest" description="Disordered" evidence="1">
    <location>
        <begin position="55"/>
        <end position="76"/>
    </location>
</feature>
<keyword evidence="2" id="KW-0472">Membrane</keyword>
<sequence>MKTIFLSALSMGFATSAFAGAPVSTPTASSGGADGAVILLLLVGAVLLINGVNQSSDRAKAPEADADDDDDLIMRF</sequence>
<evidence type="ECO:0000313" key="4">
    <source>
        <dbReference type="EMBL" id="AKS46332.1"/>
    </source>
</evidence>
<feature type="chain" id="PRO_5043892993" evidence="3">
    <location>
        <begin position="20"/>
        <end position="76"/>
    </location>
</feature>
<evidence type="ECO:0000256" key="2">
    <source>
        <dbReference type="SAM" id="Phobius"/>
    </source>
</evidence>
<name>A0A0K0Y667_9RHOB</name>
<feature type="signal peptide" evidence="3">
    <location>
        <begin position="1"/>
        <end position="19"/>
    </location>
</feature>
<dbReference type="KEGG" id="otm:OSB_17870"/>
<gene>
    <name evidence="4" type="ORF">OSB_17870</name>
</gene>
<protein>
    <submittedName>
        <fullName evidence="4">Uncharacterized protein</fullName>
    </submittedName>
</protein>
<reference evidence="4 5" key="1">
    <citation type="journal article" date="2015" name="Genome Announc.">
        <title>Closed Genome Sequence of Octadecabacter temperatus SB1, the First Mesophilic Species of the Genus Octadecabacter.</title>
        <authorList>
            <person name="Voget S."/>
            <person name="Billerbeck S."/>
            <person name="Simon M."/>
            <person name="Daniel R."/>
        </authorList>
    </citation>
    <scope>NUCLEOTIDE SEQUENCE [LARGE SCALE GENOMIC DNA]</scope>
    <source>
        <strain evidence="4 5">SB1</strain>
    </source>
</reference>
<evidence type="ECO:0000313" key="5">
    <source>
        <dbReference type="Proteomes" id="UP000067444"/>
    </source>
</evidence>
<evidence type="ECO:0000256" key="1">
    <source>
        <dbReference type="SAM" id="MobiDB-lite"/>
    </source>
</evidence>
<dbReference type="AlphaFoldDB" id="A0A0K0Y667"/>
<dbReference type="RefSeq" id="WP_049834638.1">
    <property type="nucleotide sequence ID" value="NZ_CP012160.1"/>
</dbReference>
<feature type="transmembrane region" description="Helical" evidence="2">
    <location>
        <begin position="35"/>
        <end position="52"/>
    </location>
</feature>
<dbReference type="EMBL" id="CP012160">
    <property type="protein sequence ID" value="AKS46332.1"/>
    <property type="molecule type" value="Genomic_DNA"/>
</dbReference>
<keyword evidence="3" id="KW-0732">Signal</keyword>